<feature type="domain" description="AMP-dependent synthetase/ligase" evidence="1">
    <location>
        <begin position="77"/>
        <end position="471"/>
    </location>
</feature>
<keyword evidence="3" id="KW-1185">Reference proteome</keyword>
<name>A0ABR2IK72_9EUKA</name>
<accession>A0ABR2IK72</accession>
<dbReference type="InterPro" id="IPR042099">
    <property type="entry name" value="ANL_N_sf"/>
</dbReference>
<evidence type="ECO:0000313" key="3">
    <source>
        <dbReference type="Proteomes" id="UP001470230"/>
    </source>
</evidence>
<comment type="caution">
    <text evidence="2">The sequence shown here is derived from an EMBL/GenBank/DDBJ whole genome shotgun (WGS) entry which is preliminary data.</text>
</comment>
<sequence length="660" mass="74858">MGSEESKESVSVLAEGERPGPFAIRRCPGYEKGFYKNPPEFQTIQDMILASYKKHANNPYIGIRQRKGNLLDNKFTFKTYKECETIAYQFGSGLISLGVQPRDHVGIYSGNCPEWIHMIDVSSLYGIVISALYDTFGQEILGKLIGNSKLETILVSMKNAPKLLQLMKINKYDVKRIILFNDPEQSYDSLKEDYQSLNIQFYIFNDILEIGKKDIKPIPKVEPEWIHYVCFSSGTTGMPKGVMISHRSQVSNSINCMTHFLITDKSRHLSYLPLPHVFERVAISTIMHTGGCIGIYSGSIPKLTEDMQVLKPTHITAVPRVVNRIYENIMAKLDSSSYIKKVIFWGCWYWKRFWIKHGSTSLLADRIIFDKIKEQLGGEVTLFLIGGAAMNPWIHEFIGFATGCSMGVGYGLSEVGSGVICNPMDLRYSKPGTVGGPTMNCEVRLEPIEDYDDPECGEILICGQCNCSGYLNDEQATKSLFVDDKNRLGDGEKKGTNWIHTGDVGKWDEEGYMMIVDRIRSIFKLSQGEYVAAELLSQTYELAKIVNQIFIYGNAMRSYLVAIVIPKISEVAAYLNKNKITQEEYEQACKSKDLCNYVKEQLDQVATEEKLTGYERIRAVYCDSTEWTIANNMLTPTFKLRRKNLADKYEKIIEELYESS</sequence>
<reference evidence="2 3" key="1">
    <citation type="submission" date="2024-04" db="EMBL/GenBank/DDBJ databases">
        <title>Tritrichomonas musculus Genome.</title>
        <authorList>
            <person name="Alves-Ferreira E."/>
            <person name="Grigg M."/>
            <person name="Lorenzi H."/>
            <person name="Galac M."/>
        </authorList>
    </citation>
    <scope>NUCLEOTIDE SEQUENCE [LARGE SCALE GENOMIC DNA]</scope>
    <source>
        <strain evidence="2 3">EAF2021</strain>
    </source>
</reference>
<dbReference type="Pfam" id="PF00501">
    <property type="entry name" value="AMP-binding"/>
    <property type="match status" value="1"/>
</dbReference>
<organism evidence="2 3">
    <name type="scientific">Tritrichomonas musculus</name>
    <dbReference type="NCBI Taxonomy" id="1915356"/>
    <lineage>
        <taxon>Eukaryota</taxon>
        <taxon>Metamonada</taxon>
        <taxon>Parabasalia</taxon>
        <taxon>Tritrichomonadida</taxon>
        <taxon>Tritrichomonadidae</taxon>
        <taxon>Tritrichomonas</taxon>
    </lineage>
</organism>
<protein>
    <recommendedName>
        <fullName evidence="1">AMP-dependent synthetase/ligase domain-containing protein</fullName>
    </recommendedName>
</protein>
<dbReference type="PANTHER" id="PTHR43272:SF3">
    <property type="entry name" value="LONG CHAIN ACYL-COA SYNTHETASE 4"/>
    <property type="match status" value="1"/>
</dbReference>
<dbReference type="InterPro" id="IPR020845">
    <property type="entry name" value="AMP-binding_CS"/>
</dbReference>
<dbReference type="PANTHER" id="PTHR43272">
    <property type="entry name" value="LONG-CHAIN-FATTY-ACID--COA LIGASE"/>
    <property type="match status" value="1"/>
</dbReference>
<dbReference type="EMBL" id="JAPFFF010000017">
    <property type="protein sequence ID" value="KAK8864022.1"/>
    <property type="molecule type" value="Genomic_DNA"/>
</dbReference>
<proteinExistence type="predicted"/>
<evidence type="ECO:0000313" key="2">
    <source>
        <dbReference type="EMBL" id="KAK8864022.1"/>
    </source>
</evidence>
<dbReference type="SUPFAM" id="SSF56801">
    <property type="entry name" value="Acetyl-CoA synthetase-like"/>
    <property type="match status" value="1"/>
</dbReference>
<dbReference type="PROSITE" id="PS00455">
    <property type="entry name" value="AMP_BINDING"/>
    <property type="match status" value="1"/>
</dbReference>
<gene>
    <name evidence="2" type="ORF">M9Y10_011716</name>
</gene>
<dbReference type="Proteomes" id="UP001470230">
    <property type="component" value="Unassembled WGS sequence"/>
</dbReference>
<evidence type="ECO:0000259" key="1">
    <source>
        <dbReference type="Pfam" id="PF00501"/>
    </source>
</evidence>
<dbReference type="Gene3D" id="3.40.50.12780">
    <property type="entry name" value="N-terminal domain of ligase-like"/>
    <property type="match status" value="1"/>
</dbReference>
<dbReference type="InterPro" id="IPR000873">
    <property type="entry name" value="AMP-dep_synth/lig_dom"/>
</dbReference>